<keyword evidence="2" id="KW-1185">Reference proteome</keyword>
<dbReference type="EMBL" id="LGRX02000421">
    <property type="protein sequence ID" value="KAK3288647.1"/>
    <property type="molecule type" value="Genomic_DNA"/>
</dbReference>
<protein>
    <submittedName>
        <fullName evidence="1">Uncharacterized protein</fullName>
    </submittedName>
</protein>
<comment type="caution">
    <text evidence="1">The sequence shown here is derived from an EMBL/GenBank/DDBJ whole genome shotgun (WGS) entry which is preliminary data.</text>
</comment>
<evidence type="ECO:0000313" key="1">
    <source>
        <dbReference type="EMBL" id="KAK3288647.1"/>
    </source>
</evidence>
<organism evidence="1 2">
    <name type="scientific">Cymbomonas tetramitiformis</name>
    <dbReference type="NCBI Taxonomy" id="36881"/>
    <lineage>
        <taxon>Eukaryota</taxon>
        <taxon>Viridiplantae</taxon>
        <taxon>Chlorophyta</taxon>
        <taxon>Pyramimonadophyceae</taxon>
        <taxon>Pyramimonadales</taxon>
        <taxon>Pyramimonadaceae</taxon>
        <taxon>Cymbomonas</taxon>
    </lineage>
</organism>
<reference evidence="1 2" key="1">
    <citation type="journal article" date="2015" name="Genome Biol. Evol.">
        <title>Comparative Genomics of a Bacterivorous Green Alga Reveals Evolutionary Causalities and Consequences of Phago-Mixotrophic Mode of Nutrition.</title>
        <authorList>
            <person name="Burns J.A."/>
            <person name="Paasch A."/>
            <person name="Narechania A."/>
            <person name="Kim E."/>
        </authorList>
    </citation>
    <scope>NUCLEOTIDE SEQUENCE [LARGE SCALE GENOMIC DNA]</scope>
    <source>
        <strain evidence="1 2">PLY_AMNH</strain>
    </source>
</reference>
<dbReference type="AlphaFoldDB" id="A0AAE0LKL7"/>
<dbReference type="Proteomes" id="UP001190700">
    <property type="component" value="Unassembled WGS sequence"/>
</dbReference>
<name>A0AAE0LKL7_9CHLO</name>
<sequence>MSVCVASRDVSKKRVDDHLFCAHERLHPPSTGRISTKTYPASFFVGTSWLWDNLRAKASGTRASAFRDHDLVLAKQSSKPVIVGIRDGLFDRKPLSDCLKSKGTDLQKFCETMNEVMNKKCECAGYVLGNAKTKLMDELCVINEGPTFEETDRLGVVPVDLTDDRRFFSQSTQTTKLQMVSFHSHPLVIKQVLGRHAPPSYEDGACFLSTLKHSEYHAIFGYSGVYVLQKLGGNHWNHERTERAVAEFTATVCHNAADDVLRERTKEMVRLQSGLNGAADVSELSFLRRMSFDTLEDIQEYMLAYMFMFRMRLAVDYYPYEFA</sequence>
<evidence type="ECO:0000313" key="2">
    <source>
        <dbReference type="Proteomes" id="UP001190700"/>
    </source>
</evidence>
<accession>A0AAE0LKL7</accession>
<gene>
    <name evidence="1" type="ORF">CYMTET_3865</name>
</gene>
<proteinExistence type="predicted"/>